<dbReference type="InterPro" id="IPR045054">
    <property type="entry name" value="P4HA-like"/>
</dbReference>
<dbReference type="EMBL" id="CAICTM010000013">
    <property type="protein sequence ID" value="CAB9497067.1"/>
    <property type="molecule type" value="Genomic_DNA"/>
</dbReference>
<dbReference type="GO" id="GO:0005506">
    <property type="term" value="F:iron ion binding"/>
    <property type="evidence" value="ECO:0007669"/>
    <property type="project" value="InterPro"/>
</dbReference>
<dbReference type="Proteomes" id="UP001153069">
    <property type="component" value="Unassembled WGS sequence"/>
</dbReference>
<gene>
    <name evidence="8" type="ORF">SEMRO_13_G010220.1</name>
</gene>
<dbReference type="SMART" id="SM00702">
    <property type="entry name" value="P4Hc"/>
    <property type="match status" value="1"/>
</dbReference>
<dbReference type="AlphaFoldDB" id="A0A9N8H269"/>
<name>A0A9N8H269_9STRA</name>
<dbReference type="PANTHER" id="PTHR10869">
    <property type="entry name" value="PROLYL 4-HYDROXYLASE ALPHA SUBUNIT"/>
    <property type="match status" value="1"/>
</dbReference>
<reference evidence="8" key="1">
    <citation type="submission" date="2020-06" db="EMBL/GenBank/DDBJ databases">
        <authorList>
            <consortium name="Plant Systems Biology data submission"/>
        </authorList>
    </citation>
    <scope>NUCLEOTIDE SEQUENCE</scope>
    <source>
        <strain evidence="8">D6</strain>
    </source>
</reference>
<dbReference type="OrthoDB" id="420380at2759"/>
<sequence length="556" mass="64014">MKSAFYLALPLAATVLNLLFASFLVVVFQPRKANAQVNIENLRLGFRPTEPEPYLTLQEETRKLSTEEQSCVEPQNEDDEVDPMLKPMPIDQPPFYKNVYTRADISSFYGEEPGSRVEKTPSFQGQAGKFINVSPHRMELYWENDNGGQYFIGNVGPWENGGTATHPNHKFLFKRRDTKEIVCRFTMKKGVSLYYYDPFVAQGDDRQFVANQGVFTDEDHIPRSLKYLGPRDRENYDEHRFNLKFATQYRNFTGGSEWLAHYPKSPPLHKIWRADYYGQEHVVSTWESHFESIPPAAQGLRGEKYAVKRNNSADIAFPEYRKPGQMNITIKAVSASPRAFQLDHFLSDVEVDHVLDVVKGRYSLRRSTTGNIAGKEESDVSETRTSKNTWVPRTASPILDAIYRRAADALRIDEALLRKRSPAEPQPRDISDFGADRDEWRALEPINEQMQIVHYDRTEEYTAHHDFGYSERASRSINLCIYLNEGMVGGETAFPRWRNAETSDSMKMVPEKGKAMIFYMVNPDGNLDDLTQHAAMPVIEGEKWFANLWIWDPFRT</sequence>
<keyword evidence="9" id="KW-1185">Reference proteome</keyword>
<dbReference type="GO" id="GO:0005783">
    <property type="term" value="C:endoplasmic reticulum"/>
    <property type="evidence" value="ECO:0007669"/>
    <property type="project" value="TreeGrafter"/>
</dbReference>
<dbReference type="InterPro" id="IPR044862">
    <property type="entry name" value="Pro_4_hyd_alph_FE2OG_OXY"/>
</dbReference>
<keyword evidence="3" id="KW-0223">Dioxygenase</keyword>
<keyword evidence="4" id="KW-0560">Oxidoreductase</keyword>
<evidence type="ECO:0000256" key="3">
    <source>
        <dbReference type="ARBA" id="ARBA00022964"/>
    </source>
</evidence>
<dbReference type="InterPro" id="IPR006620">
    <property type="entry name" value="Pro_4_hyd_alph"/>
</dbReference>
<evidence type="ECO:0000259" key="7">
    <source>
        <dbReference type="SMART" id="SM00702"/>
    </source>
</evidence>
<organism evidence="8 9">
    <name type="scientific">Seminavis robusta</name>
    <dbReference type="NCBI Taxonomy" id="568900"/>
    <lineage>
        <taxon>Eukaryota</taxon>
        <taxon>Sar</taxon>
        <taxon>Stramenopiles</taxon>
        <taxon>Ochrophyta</taxon>
        <taxon>Bacillariophyta</taxon>
        <taxon>Bacillariophyceae</taxon>
        <taxon>Bacillariophycidae</taxon>
        <taxon>Naviculales</taxon>
        <taxon>Naviculaceae</taxon>
        <taxon>Seminavis</taxon>
    </lineage>
</organism>
<proteinExistence type="predicted"/>
<evidence type="ECO:0000256" key="2">
    <source>
        <dbReference type="ARBA" id="ARBA00022723"/>
    </source>
</evidence>
<evidence type="ECO:0000256" key="6">
    <source>
        <dbReference type="SAM" id="MobiDB-lite"/>
    </source>
</evidence>
<feature type="domain" description="Prolyl 4-hydroxylase alpha subunit" evidence="7">
    <location>
        <begin position="337"/>
        <end position="551"/>
    </location>
</feature>
<evidence type="ECO:0000256" key="5">
    <source>
        <dbReference type="ARBA" id="ARBA00023004"/>
    </source>
</evidence>
<dbReference type="Gene3D" id="2.60.120.620">
    <property type="entry name" value="q2cbj1_9rhob like domain"/>
    <property type="match status" value="1"/>
</dbReference>
<accession>A0A9N8H269</accession>
<dbReference type="Pfam" id="PF13640">
    <property type="entry name" value="2OG-FeII_Oxy_3"/>
    <property type="match status" value="1"/>
</dbReference>
<protein>
    <submittedName>
        <fullName evidence="8">Probable prolyl 4-hydroxylase</fullName>
    </submittedName>
</protein>
<evidence type="ECO:0000313" key="9">
    <source>
        <dbReference type="Proteomes" id="UP001153069"/>
    </source>
</evidence>
<evidence type="ECO:0000256" key="4">
    <source>
        <dbReference type="ARBA" id="ARBA00023002"/>
    </source>
</evidence>
<keyword evidence="2" id="KW-0479">Metal-binding</keyword>
<evidence type="ECO:0000256" key="1">
    <source>
        <dbReference type="ARBA" id="ARBA00001961"/>
    </source>
</evidence>
<comment type="cofactor">
    <cofactor evidence="1">
        <name>L-ascorbate</name>
        <dbReference type="ChEBI" id="CHEBI:38290"/>
    </cofactor>
</comment>
<dbReference type="GO" id="GO:0031418">
    <property type="term" value="F:L-ascorbic acid binding"/>
    <property type="evidence" value="ECO:0007669"/>
    <property type="project" value="InterPro"/>
</dbReference>
<feature type="region of interest" description="Disordered" evidence="6">
    <location>
        <begin position="65"/>
        <end position="84"/>
    </location>
</feature>
<comment type="caution">
    <text evidence="8">The sequence shown here is derived from an EMBL/GenBank/DDBJ whole genome shotgun (WGS) entry which is preliminary data.</text>
</comment>
<dbReference type="GO" id="GO:0004656">
    <property type="term" value="F:procollagen-proline 4-dioxygenase activity"/>
    <property type="evidence" value="ECO:0007669"/>
    <property type="project" value="TreeGrafter"/>
</dbReference>
<dbReference type="PANTHER" id="PTHR10869:SF226">
    <property type="entry name" value="PROLYL 4-HYDROXYLASE ALPHA SUBUNIT DOMAIN-CONTAINING PROTEIN"/>
    <property type="match status" value="1"/>
</dbReference>
<evidence type="ECO:0000313" key="8">
    <source>
        <dbReference type="EMBL" id="CAB9497067.1"/>
    </source>
</evidence>
<keyword evidence="5" id="KW-0408">Iron</keyword>